<dbReference type="Pfam" id="PF11198">
    <property type="entry name" value="DUF2857"/>
    <property type="match status" value="1"/>
</dbReference>
<gene>
    <name evidence="1" type="ORF">IPMB12_10785</name>
</gene>
<keyword evidence="2" id="KW-1185">Reference proteome</keyword>
<name>A0A6G9IEK2_9GAMM</name>
<dbReference type="InterPro" id="IPR021364">
    <property type="entry name" value="DUF2857"/>
</dbReference>
<dbReference type="RefSeq" id="WP_166917421.1">
    <property type="nucleotide sequence ID" value="NZ_CP050253.1"/>
</dbReference>
<sequence>MENNLINQAIIAQVLFCMNNGQLRRCMSLGFQEDDLKFLRDPEALSILMNTSVSWCKVSVDREVLFRLLQRAQDNEHEIEKIDKMLNLGASSKMISDVFGLNHREIAFRKRILGIDKKQGRWPEVTEEQDHLLWRKWQDIIKKDKLEITNQTDMAYSCMRVSEETNVAMAMIWQIMTEEWLNDNEKDDDD</sequence>
<dbReference type="EMBL" id="CP050253">
    <property type="protein sequence ID" value="QIQ22124.1"/>
    <property type="molecule type" value="Genomic_DNA"/>
</dbReference>
<proteinExistence type="predicted"/>
<dbReference type="KEGG" id="orb:IPMB12_10785"/>
<reference evidence="1 2" key="1">
    <citation type="submission" date="2020-03" db="EMBL/GenBank/DDBJ databases">
        <title>Complete genome sequence of Orbus sp. IPMB12 (BCRC 80908).</title>
        <authorList>
            <person name="Lo W.-S."/>
            <person name="Chang T.-H."/>
            <person name="Kuo C.-H."/>
        </authorList>
    </citation>
    <scope>NUCLEOTIDE SEQUENCE [LARGE SCALE GENOMIC DNA]</scope>
    <source>
        <strain evidence="1 2">IPMB12</strain>
    </source>
</reference>
<evidence type="ECO:0000313" key="2">
    <source>
        <dbReference type="Proteomes" id="UP000501168"/>
    </source>
</evidence>
<accession>A0A6G9IEK2</accession>
<dbReference type="AlphaFoldDB" id="A0A6G9IEK2"/>
<dbReference type="Proteomes" id="UP000501168">
    <property type="component" value="Chromosome"/>
</dbReference>
<organism evidence="1 2">
    <name type="scientific">Zophobihabitans entericus</name>
    <dbReference type="NCBI Taxonomy" id="1635327"/>
    <lineage>
        <taxon>Bacteria</taxon>
        <taxon>Pseudomonadati</taxon>
        <taxon>Pseudomonadota</taxon>
        <taxon>Gammaproteobacteria</taxon>
        <taxon>Orbales</taxon>
        <taxon>Orbaceae</taxon>
        <taxon>Zophobihabitans</taxon>
    </lineage>
</organism>
<dbReference type="InParanoid" id="A0A6G9IEK2"/>
<evidence type="ECO:0000313" key="1">
    <source>
        <dbReference type="EMBL" id="QIQ22124.1"/>
    </source>
</evidence>
<protein>
    <submittedName>
        <fullName evidence="1">DUF2857 domain-containing protein</fullName>
    </submittedName>
</protein>